<name>A0A8S5RAN0_9VIRU</name>
<dbReference type="Pfam" id="PF13730">
    <property type="entry name" value="HTH_36"/>
    <property type="match status" value="1"/>
</dbReference>
<evidence type="ECO:0000256" key="1">
    <source>
        <dbReference type="SAM" id="Coils"/>
    </source>
</evidence>
<keyword evidence="1" id="KW-0175">Coiled coil</keyword>
<organism evidence="2">
    <name type="scientific">virus sp. ctQcs9</name>
    <dbReference type="NCBI Taxonomy" id="2825816"/>
    <lineage>
        <taxon>Viruses</taxon>
    </lineage>
</organism>
<dbReference type="Gene3D" id="1.10.10.10">
    <property type="entry name" value="Winged helix-like DNA-binding domain superfamily/Winged helix DNA-binding domain"/>
    <property type="match status" value="2"/>
</dbReference>
<dbReference type="SUPFAM" id="SSF46785">
    <property type="entry name" value="Winged helix' DNA-binding domain"/>
    <property type="match status" value="1"/>
</dbReference>
<dbReference type="EMBL" id="BK059082">
    <property type="protein sequence ID" value="DAE28129.1"/>
    <property type="molecule type" value="Genomic_DNA"/>
</dbReference>
<proteinExistence type="predicted"/>
<reference evidence="2" key="1">
    <citation type="journal article" date="2021" name="Proc. Natl. Acad. Sci. U.S.A.">
        <title>A Catalog of Tens of Thousands of Viruses from Human Metagenomes Reveals Hidden Associations with Chronic Diseases.</title>
        <authorList>
            <person name="Tisza M.J."/>
            <person name="Buck C.B."/>
        </authorList>
    </citation>
    <scope>NUCLEOTIDE SEQUENCE</scope>
    <source>
        <strain evidence="2">CtQcs9</strain>
    </source>
</reference>
<sequence>MKNKKHVQLPNGLIKTDSIVPKDLLVYLAIKRFEDWETHTAYPSLKEIAKVCGCTEKTVSESIKRLVATDYLEVEKYKKGKKYFFKKYKGFEAFALEFLDRDDLSFTEKQYLAAQQQFLILENNLGKTTYSSYEMSNKINMSPSTIQRCDRSLIAKEYLTIIPTKVKDEETGLLKNEKIFNLEKFGQAVVFVLKNHEKSIQELKEENESLKKNQDIILREINKLKTARGEAELIL</sequence>
<evidence type="ECO:0000313" key="2">
    <source>
        <dbReference type="EMBL" id="DAE28129.1"/>
    </source>
</evidence>
<dbReference type="InterPro" id="IPR036390">
    <property type="entry name" value="WH_DNA-bd_sf"/>
</dbReference>
<feature type="coiled-coil region" evidence="1">
    <location>
        <begin position="193"/>
        <end position="227"/>
    </location>
</feature>
<dbReference type="InterPro" id="IPR036388">
    <property type="entry name" value="WH-like_DNA-bd_sf"/>
</dbReference>
<protein>
    <submittedName>
        <fullName evidence="2">Helix-turn-helix domain protein</fullName>
    </submittedName>
</protein>
<accession>A0A8S5RAN0</accession>